<name>A0A4Q7U0A2_9MICO</name>
<dbReference type="OrthoDB" id="1684418at2"/>
<dbReference type="Proteomes" id="UP000291832">
    <property type="component" value="Unassembled WGS sequence"/>
</dbReference>
<accession>A0A4Q7U0A2</accession>
<dbReference type="InterPro" id="IPR021739">
    <property type="entry name" value="SaV-like"/>
</dbReference>
<keyword evidence="2" id="KW-1185">Reference proteome</keyword>
<proteinExistence type="predicted"/>
<protein>
    <submittedName>
        <fullName evidence="1">Uncharacterized protein DUF3310</fullName>
    </submittedName>
</protein>
<dbReference type="Pfam" id="PF11753">
    <property type="entry name" value="DUF3310"/>
    <property type="match status" value="1"/>
</dbReference>
<comment type="caution">
    <text evidence="1">The sequence shown here is derived from an EMBL/GenBank/DDBJ whole genome shotgun (WGS) entry which is preliminary data.</text>
</comment>
<gene>
    <name evidence="1" type="ORF">EV139_0892</name>
</gene>
<evidence type="ECO:0000313" key="1">
    <source>
        <dbReference type="EMBL" id="RZT66765.1"/>
    </source>
</evidence>
<sequence length="72" mass="8387">MSDQINPDHYRQFPVEVIDLTEHLSFNRGNAVKYLARAGSKPGADELTDLQKAAWYVEREIRRVSLQKETKR</sequence>
<dbReference type="EMBL" id="SHKI01000003">
    <property type="protein sequence ID" value="RZT66765.1"/>
    <property type="molecule type" value="Genomic_DNA"/>
</dbReference>
<dbReference type="AlphaFoldDB" id="A0A4Q7U0A2"/>
<evidence type="ECO:0000313" key="2">
    <source>
        <dbReference type="Proteomes" id="UP000291832"/>
    </source>
</evidence>
<reference evidence="1 2" key="1">
    <citation type="journal article" date="2015" name="Stand. Genomic Sci.">
        <title>Genomic Encyclopedia of Bacterial and Archaeal Type Strains, Phase III: the genomes of soil and plant-associated and newly described type strains.</title>
        <authorList>
            <person name="Whitman W.B."/>
            <person name="Woyke T."/>
            <person name="Klenk H.P."/>
            <person name="Zhou Y."/>
            <person name="Lilburn T.G."/>
            <person name="Beck B.J."/>
            <person name="De Vos P."/>
            <person name="Vandamme P."/>
            <person name="Eisen J.A."/>
            <person name="Garrity G."/>
            <person name="Hugenholtz P."/>
            <person name="Kyrpides N.C."/>
        </authorList>
    </citation>
    <scope>NUCLEOTIDE SEQUENCE [LARGE SCALE GENOMIC DNA]</scope>
    <source>
        <strain evidence="1 2">RF6</strain>
    </source>
</reference>
<dbReference type="RefSeq" id="WP_130453113.1">
    <property type="nucleotide sequence ID" value="NZ_QYAG01000001.1"/>
</dbReference>
<organism evidence="1 2">
    <name type="scientific">Leucobacter luti</name>
    <dbReference type="NCBI Taxonomy" id="340320"/>
    <lineage>
        <taxon>Bacteria</taxon>
        <taxon>Bacillati</taxon>
        <taxon>Actinomycetota</taxon>
        <taxon>Actinomycetes</taxon>
        <taxon>Micrococcales</taxon>
        <taxon>Microbacteriaceae</taxon>
        <taxon>Leucobacter</taxon>
    </lineage>
</organism>